<sequence length="585" mass="63083">MSSCNNHTDEELASKAGASLDLNTAPKKTTTPAIGGGGGPAFSFKSSFNFGASEFVPSFSAMPAVAAPAPAPVPASAPITASTPASVSVPAASSPPAKSVSLSIGKPAVSKPTPTKTAVAPTEPPKEEEPAKKAPVHAPVVDYNEEENTQLGDGVKEHLNIIFLGHVDAGKSTMGGHILFLTGMVDKRTMEKYEREAKELGRESWYLSWALDLNQEERSKGKTTEYGRGYFETEQRRFTIIDAPGHKTFVPSMLGGAAQADVGVLVISARKGEFETGFEKGGQTREHALLAKTAGVKRLIIVINKMDDPTVEFSKERYDECVGKIMPFIKGVGYQKNDIDVMPVSGFTGANLKDPVDSSICDWYSGPTLLHLLDNLKIERKYSGPLIMPIADKMKDMGTVVLGKIESGTIKKGQTIMLMPNKRTAEVTAIFQEDAEVAVAMSGDNVRVRLRGVEEDDVMAGFVMCQVKRPVHSVCAFEAHLAIVEYKSIMCAGYSAVMHMHTAVEEVSITALLHMIDKKTGRKSKHPPKFVKKGDSVIARIEVAQNICAEPYAEYPQLGRFTLRDEGNTVAVGKVLKLITDTVPQ</sequence>
<feature type="domain" description="Tr-type G" evidence="15">
    <location>
        <begin position="156"/>
        <end position="386"/>
    </location>
</feature>
<comment type="subcellular location">
    <subcellularLocation>
        <location evidence="1">Cytoplasm</location>
    </subcellularLocation>
</comment>
<dbReference type="Pfam" id="PF03144">
    <property type="entry name" value="GTP_EFTU_D2"/>
    <property type="match status" value="1"/>
</dbReference>
<evidence type="ECO:0000256" key="11">
    <source>
        <dbReference type="ARBA" id="ARBA00030210"/>
    </source>
</evidence>
<protein>
    <recommendedName>
        <fullName evidence="3">Eukaryotic peptide chain release factor GTP-binding subunit</fullName>
    </recommendedName>
    <alternativeName>
        <fullName evidence="13">ERF-3</fullName>
    </alternativeName>
    <alternativeName>
        <fullName evidence="12">ERF2</fullName>
    </alternativeName>
    <alternativeName>
        <fullName evidence="10">Polypeptide release factor 3</fullName>
    </alternativeName>
    <alternativeName>
        <fullName evidence="11">Translation release factor 3</fullName>
    </alternativeName>
</protein>
<keyword evidence="4" id="KW-0963">Cytoplasm</keyword>
<dbReference type="CDD" id="cd04089">
    <property type="entry name" value="eRF3_II"/>
    <property type="match status" value="1"/>
</dbReference>
<dbReference type="EMBL" id="JAFCIX010000057">
    <property type="protein sequence ID" value="KAH6599851.1"/>
    <property type="molecule type" value="Genomic_DNA"/>
</dbReference>
<feature type="compositionally biased region" description="Low complexity" evidence="14">
    <location>
        <begin position="85"/>
        <end position="103"/>
    </location>
</feature>
<evidence type="ECO:0000256" key="14">
    <source>
        <dbReference type="SAM" id="MobiDB-lite"/>
    </source>
</evidence>
<dbReference type="InterPro" id="IPR027417">
    <property type="entry name" value="P-loop_NTPase"/>
</dbReference>
<evidence type="ECO:0000256" key="4">
    <source>
        <dbReference type="ARBA" id="ARBA00022490"/>
    </source>
</evidence>
<dbReference type="PRINTS" id="PR00315">
    <property type="entry name" value="ELONGATNFCT"/>
</dbReference>
<dbReference type="InterPro" id="IPR003285">
    <property type="entry name" value="Sup35"/>
</dbReference>
<dbReference type="Gene3D" id="2.40.30.10">
    <property type="entry name" value="Translation factors"/>
    <property type="match status" value="2"/>
</dbReference>
<evidence type="ECO:0000256" key="3">
    <source>
        <dbReference type="ARBA" id="ARBA00015765"/>
    </source>
</evidence>
<evidence type="ECO:0000256" key="6">
    <source>
        <dbReference type="ARBA" id="ARBA00022737"/>
    </source>
</evidence>
<dbReference type="InterPro" id="IPR004161">
    <property type="entry name" value="EFTu-like_2"/>
</dbReference>
<evidence type="ECO:0000256" key="8">
    <source>
        <dbReference type="ARBA" id="ARBA00022917"/>
    </source>
</evidence>
<organism evidence="16 17">
    <name type="scientific">Batrachochytrium salamandrivorans</name>
    <dbReference type="NCBI Taxonomy" id="1357716"/>
    <lineage>
        <taxon>Eukaryota</taxon>
        <taxon>Fungi</taxon>
        <taxon>Fungi incertae sedis</taxon>
        <taxon>Chytridiomycota</taxon>
        <taxon>Chytridiomycota incertae sedis</taxon>
        <taxon>Chytridiomycetes</taxon>
        <taxon>Rhizophydiales</taxon>
        <taxon>Rhizophydiales incertae sedis</taxon>
        <taxon>Batrachochytrium</taxon>
    </lineage>
</organism>
<dbReference type="PROSITE" id="PS51722">
    <property type="entry name" value="G_TR_2"/>
    <property type="match status" value="1"/>
</dbReference>
<comment type="similarity">
    <text evidence="2">Belongs to the TRAFAC class translation factor GTPase superfamily. Classic translation factor GTPase family. EF-Tu/EF-1A subfamily.</text>
</comment>
<dbReference type="Gene3D" id="3.40.50.300">
    <property type="entry name" value="P-loop containing nucleotide triphosphate hydrolases"/>
    <property type="match status" value="1"/>
</dbReference>
<evidence type="ECO:0000256" key="5">
    <source>
        <dbReference type="ARBA" id="ARBA00022553"/>
    </source>
</evidence>
<dbReference type="PRINTS" id="PR01343">
    <property type="entry name" value="YEASTERF"/>
</dbReference>
<dbReference type="PANTHER" id="PTHR23115">
    <property type="entry name" value="TRANSLATION FACTOR"/>
    <property type="match status" value="1"/>
</dbReference>
<evidence type="ECO:0000256" key="7">
    <source>
        <dbReference type="ARBA" id="ARBA00022741"/>
    </source>
</evidence>
<evidence type="ECO:0000313" key="16">
    <source>
        <dbReference type="EMBL" id="KAH6599851.1"/>
    </source>
</evidence>
<dbReference type="Pfam" id="PF22594">
    <property type="entry name" value="GTP-eEF1A_C"/>
    <property type="match status" value="1"/>
</dbReference>
<dbReference type="CDD" id="cd03704">
    <property type="entry name" value="eRF3_C_III"/>
    <property type="match status" value="1"/>
</dbReference>
<dbReference type="InterPro" id="IPR054696">
    <property type="entry name" value="GTP-eEF1A_C"/>
</dbReference>
<dbReference type="InterPro" id="IPR009000">
    <property type="entry name" value="Transl_B-barrel_sf"/>
</dbReference>
<evidence type="ECO:0000256" key="9">
    <source>
        <dbReference type="ARBA" id="ARBA00023134"/>
    </source>
</evidence>
<reference evidence="16 17" key="1">
    <citation type="submission" date="2021-02" db="EMBL/GenBank/DDBJ databases">
        <title>Variation within the Batrachochytrium salamandrivorans European outbreak.</title>
        <authorList>
            <person name="Kelly M."/>
            <person name="Pasmans F."/>
            <person name="Shea T.P."/>
            <person name="Munoz J.F."/>
            <person name="Carranza S."/>
            <person name="Cuomo C.A."/>
            <person name="Martel A."/>
        </authorList>
    </citation>
    <scope>NUCLEOTIDE SEQUENCE [LARGE SCALE GENOMIC DNA]</scope>
    <source>
        <strain evidence="16 17">AMFP18/2</strain>
    </source>
</reference>
<proteinExistence type="inferred from homology"/>
<evidence type="ECO:0000259" key="15">
    <source>
        <dbReference type="PROSITE" id="PS51722"/>
    </source>
</evidence>
<keyword evidence="5" id="KW-0597">Phosphoprotein</keyword>
<keyword evidence="8" id="KW-0648">Protein biosynthesis</keyword>
<evidence type="ECO:0000256" key="1">
    <source>
        <dbReference type="ARBA" id="ARBA00004496"/>
    </source>
</evidence>
<dbReference type="InterPro" id="IPR000795">
    <property type="entry name" value="T_Tr_GTP-bd_dom"/>
</dbReference>
<evidence type="ECO:0000313" key="17">
    <source>
        <dbReference type="Proteomes" id="UP001648503"/>
    </source>
</evidence>
<dbReference type="Pfam" id="PF00009">
    <property type="entry name" value="GTP_EFTU"/>
    <property type="match status" value="1"/>
</dbReference>
<dbReference type="InterPro" id="IPR009001">
    <property type="entry name" value="Transl_elong_EF1A/Init_IF2_C"/>
</dbReference>
<accession>A0ABQ8FKI3</accession>
<dbReference type="SUPFAM" id="SSF50447">
    <property type="entry name" value="Translation proteins"/>
    <property type="match status" value="1"/>
</dbReference>
<keyword evidence="9" id="KW-0342">GTP-binding</keyword>
<keyword evidence="17" id="KW-1185">Reference proteome</keyword>
<feature type="compositionally biased region" description="Low complexity" evidence="14">
    <location>
        <begin position="111"/>
        <end position="121"/>
    </location>
</feature>
<name>A0ABQ8FKI3_9FUNG</name>
<dbReference type="SUPFAM" id="SSF52540">
    <property type="entry name" value="P-loop containing nucleoside triphosphate hydrolases"/>
    <property type="match status" value="1"/>
</dbReference>
<feature type="region of interest" description="Disordered" evidence="14">
    <location>
        <begin position="85"/>
        <end position="137"/>
    </location>
</feature>
<evidence type="ECO:0000256" key="10">
    <source>
        <dbReference type="ARBA" id="ARBA00029585"/>
    </source>
</evidence>
<dbReference type="CDD" id="cd01883">
    <property type="entry name" value="EF1_alpha"/>
    <property type="match status" value="1"/>
</dbReference>
<gene>
    <name evidence="16" type="ORF">BASA50_002722</name>
</gene>
<dbReference type="InterPro" id="IPR050100">
    <property type="entry name" value="TRAFAC_GTPase_members"/>
</dbReference>
<dbReference type="SUPFAM" id="SSF50465">
    <property type="entry name" value="EF-Tu/eEF-1alpha/eIF2-gamma C-terminal domain"/>
    <property type="match status" value="1"/>
</dbReference>
<keyword evidence="6" id="KW-0677">Repeat</keyword>
<evidence type="ECO:0000256" key="12">
    <source>
        <dbReference type="ARBA" id="ARBA00030845"/>
    </source>
</evidence>
<comment type="caution">
    <text evidence="16">The sequence shown here is derived from an EMBL/GenBank/DDBJ whole genome shotgun (WGS) entry which is preliminary data.</text>
</comment>
<dbReference type="Proteomes" id="UP001648503">
    <property type="component" value="Unassembled WGS sequence"/>
</dbReference>
<feature type="region of interest" description="Disordered" evidence="14">
    <location>
        <begin position="1"/>
        <end position="38"/>
    </location>
</feature>
<evidence type="ECO:0000256" key="13">
    <source>
        <dbReference type="ARBA" id="ARBA00031881"/>
    </source>
</evidence>
<keyword evidence="7" id="KW-0547">Nucleotide-binding</keyword>
<evidence type="ECO:0000256" key="2">
    <source>
        <dbReference type="ARBA" id="ARBA00007249"/>
    </source>
</evidence>